<feature type="transmembrane region" description="Helical" evidence="6">
    <location>
        <begin position="15"/>
        <end position="32"/>
    </location>
</feature>
<dbReference type="PANTHER" id="PTHR30386">
    <property type="entry name" value="MEMBRANE FUSION SUBUNIT OF EMRAB-TOLC MULTIDRUG EFFLUX PUMP"/>
    <property type="match status" value="1"/>
</dbReference>
<evidence type="ECO:0000256" key="1">
    <source>
        <dbReference type="ARBA" id="ARBA00004167"/>
    </source>
</evidence>
<dbReference type="InterPro" id="IPR050739">
    <property type="entry name" value="MFP"/>
</dbReference>
<proteinExistence type="inferred from homology"/>
<dbReference type="AlphaFoldDB" id="A0A085GFY8"/>
<evidence type="ECO:0000256" key="6">
    <source>
        <dbReference type="SAM" id="Phobius"/>
    </source>
</evidence>
<evidence type="ECO:0000256" key="5">
    <source>
        <dbReference type="ARBA" id="ARBA00023136"/>
    </source>
</evidence>
<reference evidence="9 10" key="1">
    <citation type="submission" date="2014-05" db="EMBL/GenBank/DDBJ databases">
        <title>ATOL: Assembling a taxonomically balanced genome-scale reconstruction of the evolutionary history of the Enterobacteriaceae.</title>
        <authorList>
            <person name="Plunkett G.III."/>
            <person name="Neeno-Eckwall E.C."/>
            <person name="Glasner J.D."/>
            <person name="Perna N.T."/>
        </authorList>
    </citation>
    <scope>NUCLEOTIDE SEQUENCE [LARGE SCALE GENOMIC DNA]</scope>
    <source>
        <strain evidence="9 10">ATCC 33320</strain>
    </source>
</reference>
<dbReference type="Gene3D" id="2.40.50.100">
    <property type="match status" value="1"/>
</dbReference>
<protein>
    <submittedName>
        <fullName evidence="9">Membrane fusion component of a tripartite multidrug resistance system</fullName>
    </submittedName>
</protein>
<evidence type="ECO:0000256" key="2">
    <source>
        <dbReference type="ARBA" id="ARBA00009477"/>
    </source>
</evidence>
<dbReference type="Gene3D" id="2.40.30.170">
    <property type="match status" value="1"/>
</dbReference>
<sequence length="364" mass="39185">MTESSSPAGQASRRGVITLLVAIVVLFCWYLAADRLTPYTSQARIQAFVIPISAEVAGQIQKVYVVDNQEVAPGDPLFELDPEPYDIALAKARSDYETVLSSVNANKETIMAAKAGLQAATAAYQNAAKDAERQERLYREDPGTISVRRLEVAQATRETARSQMAAAAADVRRATEAAGVAGDNNSQLLSARSAVHKAELDRKNTIVVATNRGLVTDLNTDIGQFLGAGAPVMTLVAMSDVWISADMTENNIGNINAGDEVAILLDSLPGHIFKGQVRSIGYGVSTAPGQPAGVLPTVDNNRDWLRQAQRFPVKIAFVKDDFPPVKNLRVGGQADVLVYANGGGLMSFFGSIYIRLMSWFSYIY</sequence>
<evidence type="ECO:0000313" key="9">
    <source>
        <dbReference type="EMBL" id="KFC82633.1"/>
    </source>
</evidence>
<comment type="caution">
    <text evidence="9">The sequence shown here is derived from an EMBL/GenBank/DDBJ whole genome shotgun (WGS) entry which is preliminary data.</text>
</comment>
<evidence type="ECO:0000256" key="4">
    <source>
        <dbReference type="ARBA" id="ARBA00022989"/>
    </source>
</evidence>
<dbReference type="SUPFAM" id="SSF111369">
    <property type="entry name" value="HlyD-like secretion proteins"/>
    <property type="match status" value="1"/>
</dbReference>
<feature type="domain" description="p-hydroxybenzoic acid efflux pump subunit AaeA-like beta-barrel" evidence="8">
    <location>
        <begin position="242"/>
        <end position="332"/>
    </location>
</feature>
<dbReference type="RefSeq" id="WP_034493900.1">
    <property type="nucleotide sequence ID" value="NZ_JMPI01000022.1"/>
</dbReference>
<comment type="subcellular location">
    <subcellularLocation>
        <location evidence="1">Membrane</location>
        <topology evidence="1">Single-pass membrane protein</topology>
    </subcellularLocation>
</comment>
<gene>
    <name evidence="9" type="ORF">GBAG_0995</name>
</gene>
<keyword evidence="4 6" id="KW-1133">Transmembrane helix</keyword>
<feature type="transmembrane region" description="Helical" evidence="6">
    <location>
        <begin position="336"/>
        <end position="356"/>
    </location>
</feature>
<dbReference type="eggNOG" id="COG1566">
    <property type="taxonomic scope" value="Bacteria"/>
</dbReference>
<keyword evidence="5 6" id="KW-0472">Membrane</keyword>
<dbReference type="Pfam" id="PF25917">
    <property type="entry name" value="BSH_RND"/>
    <property type="match status" value="1"/>
</dbReference>
<dbReference type="InterPro" id="IPR058634">
    <property type="entry name" value="AaeA-lik-b-barrel"/>
</dbReference>
<evidence type="ECO:0000256" key="3">
    <source>
        <dbReference type="ARBA" id="ARBA00022692"/>
    </source>
</evidence>
<evidence type="ECO:0000259" key="8">
    <source>
        <dbReference type="Pfam" id="PF25963"/>
    </source>
</evidence>
<accession>A0A085GFY8</accession>
<evidence type="ECO:0000259" key="7">
    <source>
        <dbReference type="Pfam" id="PF25917"/>
    </source>
</evidence>
<dbReference type="Proteomes" id="UP000028653">
    <property type="component" value="Unassembled WGS sequence"/>
</dbReference>
<evidence type="ECO:0000313" key="10">
    <source>
        <dbReference type="Proteomes" id="UP000028653"/>
    </source>
</evidence>
<dbReference type="PANTHER" id="PTHR30386:SF26">
    <property type="entry name" value="TRANSPORT PROTEIN COMB"/>
    <property type="match status" value="1"/>
</dbReference>
<dbReference type="STRING" id="1006004.GBAG_0995"/>
<name>A0A085GFY8_9ENTR</name>
<dbReference type="GO" id="GO:0016020">
    <property type="term" value="C:membrane"/>
    <property type="evidence" value="ECO:0007669"/>
    <property type="project" value="UniProtKB-SubCell"/>
</dbReference>
<dbReference type="EMBL" id="JMPI01000022">
    <property type="protein sequence ID" value="KFC82633.1"/>
    <property type="molecule type" value="Genomic_DNA"/>
</dbReference>
<organism evidence="9 10">
    <name type="scientific">Buttiauxella agrestis ATCC 33320</name>
    <dbReference type="NCBI Taxonomy" id="1006004"/>
    <lineage>
        <taxon>Bacteria</taxon>
        <taxon>Pseudomonadati</taxon>
        <taxon>Pseudomonadota</taxon>
        <taxon>Gammaproteobacteria</taxon>
        <taxon>Enterobacterales</taxon>
        <taxon>Enterobacteriaceae</taxon>
        <taxon>Buttiauxella</taxon>
    </lineage>
</organism>
<dbReference type="Gene3D" id="1.10.287.470">
    <property type="entry name" value="Helix hairpin bin"/>
    <property type="match status" value="1"/>
</dbReference>
<keyword evidence="10" id="KW-1185">Reference proteome</keyword>
<dbReference type="InterPro" id="IPR058625">
    <property type="entry name" value="MdtA-like_BSH"/>
</dbReference>
<keyword evidence="3 6" id="KW-0812">Transmembrane</keyword>
<comment type="similarity">
    <text evidence="2">Belongs to the membrane fusion protein (MFP) (TC 8.A.1) family.</text>
</comment>
<dbReference type="Pfam" id="PF25963">
    <property type="entry name" value="Beta-barrel_AAEA"/>
    <property type="match status" value="1"/>
</dbReference>
<dbReference type="OrthoDB" id="286173at2"/>
<feature type="domain" description="Multidrug resistance protein MdtA-like barrel-sandwich hybrid" evidence="7">
    <location>
        <begin position="52"/>
        <end position="235"/>
    </location>
</feature>